<dbReference type="KEGG" id="dzi:111277722"/>
<dbReference type="Proteomes" id="UP000515121">
    <property type="component" value="Unplaced"/>
</dbReference>
<gene>
    <name evidence="3" type="primary">LOC111277722</name>
</gene>
<protein>
    <submittedName>
        <fullName evidence="3">Uncharacterized protein LOC111277722</fullName>
    </submittedName>
</protein>
<evidence type="ECO:0000313" key="2">
    <source>
        <dbReference type="Proteomes" id="UP000515121"/>
    </source>
</evidence>
<dbReference type="RefSeq" id="XP_022719903.1">
    <property type="nucleotide sequence ID" value="XM_022864168.1"/>
</dbReference>
<evidence type="ECO:0000256" key="1">
    <source>
        <dbReference type="SAM" id="MobiDB-lite"/>
    </source>
</evidence>
<feature type="region of interest" description="Disordered" evidence="1">
    <location>
        <begin position="111"/>
        <end position="133"/>
    </location>
</feature>
<dbReference type="PANTHER" id="PTHR33595">
    <property type="entry name" value="VON WILLEBRAND FACTOR A DOMAIN PROTEIN"/>
    <property type="match status" value="1"/>
</dbReference>
<organism evidence="2 3">
    <name type="scientific">Durio zibethinus</name>
    <name type="common">Durian</name>
    <dbReference type="NCBI Taxonomy" id="66656"/>
    <lineage>
        <taxon>Eukaryota</taxon>
        <taxon>Viridiplantae</taxon>
        <taxon>Streptophyta</taxon>
        <taxon>Embryophyta</taxon>
        <taxon>Tracheophyta</taxon>
        <taxon>Spermatophyta</taxon>
        <taxon>Magnoliopsida</taxon>
        <taxon>eudicotyledons</taxon>
        <taxon>Gunneridae</taxon>
        <taxon>Pentapetalae</taxon>
        <taxon>rosids</taxon>
        <taxon>malvids</taxon>
        <taxon>Malvales</taxon>
        <taxon>Malvaceae</taxon>
        <taxon>Helicteroideae</taxon>
        <taxon>Durio</taxon>
    </lineage>
</organism>
<dbReference type="GeneID" id="111277722"/>
<dbReference type="PANTHER" id="PTHR33595:SF3">
    <property type="entry name" value="PAS DOMAIN-CONTAINING PROTEIN"/>
    <property type="match status" value="1"/>
</dbReference>
<feature type="compositionally biased region" description="Basic and acidic residues" evidence="1">
    <location>
        <begin position="118"/>
        <end position="133"/>
    </location>
</feature>
<feature type="compositionally biased region" description="Polar residues" evidence="1">
    <location>
        <begin position="45"/>
        <end position="64"/>
    </location>
</feature>
<keyword evidence="2" id="KW-1185">Reference proteome</keyword>
<dbReference type="OrthoDB" id="1922150at2759"/>
<dbReference type="AlphaFoldDB" id="A0A6P5WVP8"/>
<accession>A0A6P5WVP8</accession>
<feature type="region of interest" description="Disordered" evidence="1">
    <location>
        <begin position="26"/>
        <end position="80"/>
    </location>
</feature>
<sequence length="133" mass="14434">MEPCGGEKVIDLNTMAEIPEEKDLLKQLQGPPSRSVIAPQPNRPLGSSISVGSIDENTSLTSPMQVPKTPEEVEEEVESEALPAVISDSNSKVRQANSAYKEMAGQPECPWLDSMVTGKEKPEATHAREYEGK</sequence>
<name>A0A6P5WVP8_DURZI</name>
<reference evidence="3" key="1">
    <citation type="submission" date="2025-08" db="UniProtKB">
        <authorList>
            <consortium name="RefSeq"/>
        </authorList>
    </citation>
    <scope>IDENTIFICATION</scope>
    <source>
        <tissue evidence="3">Fruit stalk</tissue>
    </source>
</reference>
<proteinExistence type="predicted"/>
<evidence type="ECO:0000313" key="3">
    <source>
        <dbReference type="RefSeq" id="XP_022719903.1"/>
    </source>
</evidence>